<dbReference type="AlphaFoldDB" id="A0A382PA89"/>
<sequence length="52" mass="5965">MFRNKLIFMMIATLAVFTTSSSVVADEKVIKWKLAMTWPAGLPPFAWTVDRF</sequence>
<gene>
    <name evidence="1" type="ORF">METZ01_LOCUS323178</name>
</gene>
<name>A0A382PA89_9ZZZZ</name>
<proteinExistence type="predicted"/>
<evidence type="ECO:0000313" key="1">
    <source>
        <dbReference type="EMBL" id="SVC70324.1"/>
    </source>
</evidence>
<reference evidence="1" key="1">
    <citation type="submission" date="2018-05" db="EMBL/GenBank/DDBJ databases">
        <authorList>
            <person name="Lanie J.A."/>
            <person name="Ng W.-L."/>
            <person name="Kazmierczak K.M."/>
            <person name="Andrzejewski T.M."/>
            <person name="Davidsen T.M."/>
            <person name="Wayne K.J."/>
            <person name="Tettelin H."/>
            <person name="Glass J.I."/>
            <person name="Rusch D."/>
            <person name="Podicherti R."/>
            <person name="Tsui H.-C.T."/>
            <person name="Winkler M.E."/>
        </authorList>
    </citation>
    <scope>NUCLEOTIDE SEQUENCE</scope>
</reference>
<dbReference type="EMBL" id="UINC01105988">
    <property type="protein sequence ID" value="SVC70324.1"/>
    <property type="molecule type" value="Genomic_DNA"/>
</dbReference>
<organism evidence="1">
    <name type="scientific">marine metagenome</name>
    <dbReference type="NCBI Taxonomy" id="408172"/>
    <lineage>
        <taxon>unclassified sequences</taxon>
        <taxon>metagenomes</taxon>
        <taxon>ecological metagenomes</taxon>
    </lineage>
</organism>
<protein>
    <submittedName>
        <fullName evidence="1">Uncharacterized protein</fullName>
    </submittedName>
</protein>
<accession>A0A382PA89</accession>
<feature type="non-terminal residue" evidence="1">
    <location>
        <position position="52"/>
    </location>
</feature>